<comment type="similarity">
    <text evidence="1">Belongs to the glycosyltransferase 2 family.</text>
</comment>
<evidence type="ECO:0000256" key="1">
    <source>
        <dbReference type="ARBA" id="ARBA00006739"/>
    </source>
</evidence>
<dbReference type="Proteomes" id="UP001164693">
    <property type="component" value="Chromosome"/>
</dbReference>
<dbReference type="CDD" id="cd06442">
    <property type="entry name" value="DPM1_like"/>
    <property type="match status" value="1"/>
</dbReference>
<dbReference type="EMBL" id="CP097463">
    <property type="protein sequence ID" value="WAX57051.1"/>
    <property type="molecule type" value="Genomic_DNA"/>
</dbReference>
<gene>
    <name evidence="5" type="ORF">M6B22_21410</name>
</gene>
<sequence length="256" mass="27996">MSTNSPRVLVIVPTYNERENIEPIIERLHSSVPDAHVLVVDDGSPDGTGAIADKLAEADERIHVLHRTAKAGLGAAYIAGFDWGLQAGYEVLVEMDADGSHAPEQLPRLLGATAHAGLVIGSRWVPGGSVVNWPRRRELLSRGANLYTRMALGVPVRDATGGYRAYRREVLEAIGYATVASEGYCFQIDLAWRALRAGFDVVEVPITFADRERGESKMSGSIVREAFWRVTEWGAVHRGRQARGLGGSIRKRRSRG</sequence>
<keyword evidence="2" id="KW-0328">Glycosyltransferase</keyword>
<dbReference type="InterPro" id="IPR001173">
    <property type="entry name" value="Glyco_trans_2-like"/>
</dbReference>
<protein>
    <submittedName>
        <fullName evidence="5">Polyprenol monophosphomannose synthase</fullName>
    </submittedName>
</protein>
<keyword evidence="6" id="KW-1185">Reference proteome</keyword>
<dbReference type="Pfam" id="PF00535">
    <property type="entry name" value="Glycos_transf_2"/>
    <property type="match status" value="1"/>
</dbReference>
<evidence type="ECO:0000256" key="2">
    <source>
        <dbReference type="ARBA" id="ARBA00022676"/>
    </source>
</evidence>
<proteinExistence type="inferred from homology"/>
<dbReference type="RefSeq" id="WP_269443586.1">
    <property type="nucleotide sequence ID" value="NZ_CP097463.1"/>
</dbReference>
<dbReference type="PANTHER" id="PTHR43398:SF1">
    <property type="entry name" value="DOLICHOL-PHOSPHATE MANNOSYLTRANSFERASE SUBUNIT 1"/>
    <property type="match status" value="1"/>
</dbReference>
<dbReference type="InterPro" id="IPR039528">
    <property type="entry name" value="DPM1-like"/>
</dbReference>
<name>A0ABY7K1Q3_9ACTN</name>
<dbReference type="InterPro" id="IPR029044">
    <property type="entry name" value="Nucleotide-diphossugar_trans"/>
</dbReference>
<keyword evidence="3" id="KW-0808">Transferase</keyword>
<dbReference type="PANTHER" id="PTHR43398">
    <property type="entry name" value="DOLICHOL-PHOSPHATE MANNOSYLTRANSFERASE SUBUNIT 1"/>
    <property type="match status" value="1"/>
</dbReference>
<dbReference type="SUPFAM" id="SSF53448">
    <property type="entry name" value="Nucleotide-diphospho-sugar transferases"/>
    <property type="match status" value="1"/>
</dbReference>
<evidence type="ECO:0000259" key="4">
    <source>
        <dbReference type="Pfam" id="PF00535"/>
    </source>
</evidence>
<accession>A0ABY7K1Q3</accession>
<reference evidence="5" key="1">
    <citation type="submission" date="2022-05" db="EMBL/GenBank/DDBJ databases">
        <title>Jatrophihabitans sp. SB3-54 whole genome sequence.</title>
        <authorList>
            <person name="Suh M.K."/>
            <person name="Eom M.K."/>
            <person name="Kim J.S."/>
            <person name="Kim H.S."/>
            <person name="Do H.E."/>
            <person name="Shin Y.K."/>
            <person name="Lee J.-S."/>
        </authorList>
    </citation>
    <scope>NUCLEOTIDE SEQUENCE</scope>
    <source>
        <strain evidence="5">SB3-54</strain>
    </source>
</reference>
<organism evidence="5 6">
    <name type="scientific">Jatrophihabitans cynanchi</name>
    <dbReference type="NCBI Taxonomy" id="2944128"/>
    <lineage>
        <taxon>Bacteria</taxon>
        <taxon>Bacillati</taxon>
        <taxon>Actinomycetota</taxon>
        <taxon>Actinomycetes</taxon>
        <taxon>Jatrophihabitantales</taxon>
        <taxon>Jatrophihabitantaceae</taxon>
        <taxon>Jatrophihabitans</taxon>
    </lineage>
</organism>
<evidence type="ECO:0000256" key="3">
    <source>
        <dbReference type="ARBA" id="ARBA00022679"/>
    </source>
</evidence>
<dbReference type="Gene3D" id="3.90.550.10">
    <property type="entry name" value="Spore Coat Polysaccharide Biosynthesis Protein SpsA, Chain A"/>
    <property type="match status" value="1"/>
</dbReference>
<evidence type="ECO:0000313" key="5">
    <source>
        <dbReference type="EMBL" id="WAX57051.1"/>
    </source>
</evidence>
<feature type="domain" description="Glycosyltransferase 2-like" evidence="4">
    <location>
        <begin position="10"/>
        <end position="174"/>
    </location>
</feature>
<evidence type="ECO:0000313" key="6">
    <source>
        <dbReference type="Proteomes" id="UP001164693"/>
    </source>
</evidence>